<feature type="region of interest" description="Disordered" evidence="1">
    <location>
        <begin position="517"/>
        <end position="559"/>
    </location>
</feature>
<feature type="region of interest" description="Disordered" evidence="1">
    <location>
        <begin position="1"/>
        <end position="37"/>
    </location>
</feature>
<feature type="compositionally biased region" description="Polar residues" evidence="1">
    <location>
        <begin position="716"/>
        <end position="728"/>
    </location>
</feature>
<dbReference type="Proteomes" id="UP001295444">
    <property type="component" value="Chromosome 07"/>
</dbReference>
<protein>
    <recommendedName>
        <fullName evidence="2">Ubinuclein middle domain-containing protein</fullName>
    </recommendedName>
</protein>
<feature type="compositionally biased region" description="Polar residues" evidence="1">
    <location>
        <begin position="533"/>
        <end position="552"/>
    </location>
</feature>
<organism evidence="3 4">
    <name type="scientific">Pelobates cultripes</name>
    <name type="common">Western spadefoot toad</name>
    <dbReference type="NCBI Taxonomy" id="61616"/>
    <lineage>
        <taxon>Eukaryota</taxon>
        <taxon>Metazoa</taxon>
        <taxon>Chordata</taxon>
        <taxon>Craniata</taxon>
        <taxon>Vertebrata</taxon>
        <taxon>Euteleostomi</taxon>
        <taxon>Amphibia</taxon>
        <taxon>Batrachia</taxon>
        <taxon>Anura</taxon>
        <taxon>Pelobatoidea</taxon>
        <taxon>Pelobatidae</taxon>
        <taxon>Pelobates</taxon>
    </lineage>
</organism>
<feature type="region of interest" description="Disordered" evidence="1">
    <location>
        <begin position="716"/>
        <end position="822"/>
    </location>
</feature>
<feature type="region of interest" description="Disordered" evidence="1">
    <location>
        <begin position="958"/>
        <end position="1010"/>
    </location>
</feature>
<feature type="compositionally biased region" description="Basic and acidic residues" evidence="1">
    <location>
        <begin position="403"/>
        <end position="415"/>
    </location>
</feature>
<feature type="compositionally biased region" description="Basic residues" evidence="1">
    <location>
        <begin position="120"/>
        <end position="136"/>
    </location>
</feature>
<feature type="compositionally biased region" description="Pro residues" evidence="1">
    <location>
        <begin position="790"/>
        <end position="799"/>
    </location>
</feature>
<dbReference type="PANTHER" id="PTHR21669:SF12">
    <property type="entry name" value="UBINUCLEIN-1"/>
    <property type="match status" value="1"/>
</dbReference>
<proteinExistence type="predicted"/>
<sequence>MAEPRRVQLACLSPVTTLHPPPSKKPRTDEPESETPVAATVRIALSLFEPDQKRCPEFCYPELVRNLGERGSKVSSSEKYDELVPASLSTKYGGFYINSGTLQFRQASESEDDLVQEKKKSSKKIKEKGEKLKKKKREEEKKSKKNKYAKTGFTALNGTKDKKKKSRPATINEMLVRFQREKEAKKKPSSPVVASTLKSAPSAPPPPLPPTPPQEAEPAPDPLLSSLSEAELLQVANAIDSLSEKDLDKIFNIPPDKPNKGQAAPPIEEEFKKPPSIPDGLPPPLEKRIKELTKGIRASGSDKKTILFTQEMNSALLDIYLLSRDLSSSLRSSVFTHLSSILPCSKDTLVKWASRLHLHKQGGRLREPLRKLKEAVAKAMPEQINKYHEECKVHNEAKYAKMLEDDKEKEQKAGSEEEEEEEKSSKKSAGPRKKFQWNDEIRQLLCQLVRLKVDMFESEGNSMLTLEDYLKSFLDVEVKPLWPRGWMQARTLFKETRRVYPQLSSIMAKNRALVAPKVKTKETSTKHDKKVISPQSEAQGPSVVSSSTPTKESSVLTSTVSLSQPGVSSISTLTQDNSLDEDLIHNPPSLEGVSEHLTALSNRSAGLGFDFPTSRSVTSVKSTGMEEKRKLCLPQSSPSVASNTQLPSRGYSVDQPLPLGSEKKLTASSHSTKISSDVQQGKLKQHHHQGTNKTPTIINASLQPSVKLYQISNQHSKGNFTHPTQAASPKTLAPSPPHRPATPQTKSPKPQGFNPTSSSTSNTLKPIISPGVVGKHTGNNSISGQQIYRPPVPRHPLPPNSNSGSTCSQTSSSSTTVIQSPQTLVRNPITIPIKKPTVPPQKLTLVAPQDTGGGTQGVAKLLTSSMVAGVGGSAMSPSNMTPTKCSAGPALLTSSPSLTVLTPSYKPNGGKLPTPTSLGILSPIHTFPLHVISFTADPKVSASKDAIVTGPAPGTFHHGLPRNLLSGLHSNSNHHSSPLPHSGLPAHIQPAQTDGAHIHPKGPTVPPRKA</sequence>
<name>A0AAD1SVK0_PELCU</name>
<gene>
    <name evidence="3" type="ORF">PECUL_23A046732</name>
</gene>
<keyword evidence="4" id="KW-1185">Reference proteome</keyword>
<evidence type="ECO:0000259" key="2">
    <source>
        <dbReference type="Pfam" id="PF14075"/>
    </source>
</evidence>
<feature type="region of interest" description="Disordered" evidence="1">
    <location>
        <begin position="254"/>
        <end position="283"/>
    </location>
</feature>
<feature type="compositionally biased region" description="Polar residues" evidence="1">
    <location>
        <begin position="634"/>
        <end position="647"/>
    </location>
</feature>
<dbReference type="PANTHER" id="PTHR21669">
    <property type="entry name" value="CAPZ-INTERACTING PROTEIN AND RELATED PROTEINS"/>
    <property type="match status" value="1"/>
</dbReference>
<feature type="compositionally biased region" description="Polar residues" evidence="1">
    <location>
        <begin position="666"/>
        <end position="678"/>
    </location>
</feature>
<feature type="region of interest" description="Disordered" evidence="1">
    <location>
        <begin position="626"/>
        <end position="698"/>
    </location>
</feature>
<dbReference type="GO" id="GO:0006325">
    <property type="term" value="P:chromatin organization"/>
    <property type="evidence" value="ECO:0007669"/>
    <property type="project" value="TreeGrafter"/>
</dbReference>
<feature type="domain" description="Ubinuclein middle" evidence="2">
    <location>
        <begin position="278"/>
        <end position="494"/>
    </location>
</feature>
<dbReference type="GO" id="GO:0005634">
    <property type="term" value="C:nucleus"/>
    <property type="evidence" value="ECO:0007669"/>
    <property type="project" value="TreeGrafter"/>
</dbReference>
<feature type="region of interest" description="Disordered" evidence="1">
    <location>
        <begin position="403"/>
        <end position="433"/>
    </location>
</feature>
<dbReference type="AlphaFoldDB" id="A0AAD1SVK0"/>
<feature type="compositionally biased region" description="Low complexity" evidence="1">
    <location>
        <begin position="963"/>
        <end position="985"/>
    </location>
</feature>
<dbReference type="EMBL" id="OW240918">
    <property type="protein sequence ID" value="CAH2307884.1"/>
    <property type="molecule type" value="Genomic_DNA"/>
</dbReference>
<feature type="compositionally biased region" description="Pro residues" evidence="1">
    <location>
        <begin position="202"/>
        <end position="221"/>
    </location>
</feature>
<dbReference type="Pfam" id="PF14075">
    <property type="entry name" value="UBN_AB"/>
    <property type="match status" value="1"/>
</dbReference>
<feature type="compositionally biased region" description="Polar residues" evidence="1">
    <location>
        <begin position="742"/>
        <end position="764"/>
    </location>
</feature>
<evidence type="ECO:0000313" key="4">
    <source>
        <dbReference type="Proteomes" id="UP001295444"/>
    </source>
</evidence>
<accession>A0AAD1SVK0</accession>
<feature type="compositionally biased region" description="Polar residues" evidence="1">
    <location>
        <begin position="777"/>
        <end position="786"/>
    </location>
</feature>
<reference evidence="3" key="1">
    <citation type="submission" date="2022-03" db="EMBL/GenBank/DDBJ databases">
        <authorList>
            <person name="Alioto T."/>
            <person name="Alioto T."/>
            <person name="Gomez Garrido J."/>
        </authorList>
    </citation>
    <scope>NUCLEOTIDE SEQUENCE</scope>
</reference>
<feature type="compositionally biased region" description="Low complexity" evidence="1">
    <location>
        <begin position="801"/>
        <end position="822"/>
    </location>
</feature>
<feature type="region of interest" description="Disordered" evidence="1">
    <location>
        <begin position="106"/>
        <end position="228"/>
    </location>
</feature>
<evidence type="ECO:0000256" key="1">
    <source>
        <dbReference type="SAM" id="MobiDB-lite"/>
    </source>
</evidence>
<evidence type="ECO:0000313" key="3">
    <source>
        <dbReference type="EMBL" id="CAH2307884.1"/>
    </source>
</evidence>
<dbReference type="InterPro" id="IPR026947">
    <property type="entry name" value="UBN_middle_dom"/>
</dbReference>